<evidence type="ECO:0000313" key="2">
    <source>
        <dbReference type="Proteomes" id="UP001157418"/>
    </source>
</evidence>
<proteinExistence type="predicted"/>
<name>A0AAU9MV64_9ASTR</name>
<dbReference type="PANTHER" id="PTHR33108">
    <property type="entry name" value="OS01G0745000 PROTEIN"/>
    <property type="match status" value="1"/>
</dbReference>
<dbReference type="InterPro" id="IPR012876">
    <property type="entry name" value="DUF1677_pln"/>
</dbReference>
<evidence type="ECO:0000313" key="1">
    <source>
        <dbReference type="EMBL" id="CAH1429692.1"/>
    </source>
</evidence>
<organism evidence="1 2">
    <name type="scientific">Lactuca virosa</name>
    <dbReference type="NCBI Taxonomy" id="75947"/>
    <lineage>
        <taxon>Eukaryota</taxon>
        <taxon>Viridiplantae</taxon>
        <taxon>Streptophyta</taxon>
        <taxon>Embryophyta</taxon>
        <taxon>Tracheophyta</taxon>
        <taxon>Spermatophyta</taxon>
        <taxon>Magnoliopsida</taxon>
        <taxon>eudicotyledons</taxon>
        <taxon>Gunneridae</taxon>
        <taxon>Pentapetalae</taxon>
        <taxon>asterids</taxon>
        <taxon>campanulids</taxon>
        <taxon>Asterales</taxon>
        <taxon>Asteraceae</taxon>
        <taxon>Cichorioideae</taxon>
        <taxon>Cichorieae</taxon>
        <taxon>Lactucinae</taxon>
        <taxon>Lactuca</taxon>
    </lineage>
</organism>
<gene>
    <name evidence="1" type="ORF">LVIROSA_LOCUS16534</name>
</gene>
<dbReference type="Pfam" id="PF07911">
    <property type="entry name" value="DUF1677"/>
    <property type="match status" value="1"/>
</dbReference>
<comment type="caution">
    <text evidence="1">The sequence shown here is derived from an EMBL/GenBank/DDBJ whole genome shotgun (WGS) entry which is preliminary data.</text>
</comment>
<keyword evidence="2" id="KW-1185">Reference proteome</keyword>
<dbReference type="EMBL" id="CAKMRJ010003013">
    <property type="protein sequence ID" value="CAH1429692.1"/>
    <property type="molecule type" value="Genomic_DNA"/>
</dbReference>
<dbReference type="PANTHER" id="PTHR33108:SF32">
    <property type="entry name" value="DUF1677 FAMILY PROTEIN (DUF1677)"/>
    <property type="match status" value="1"/>
</dbReference>
<protein>
    <submittedName>
        <fullName evidence="1">Uncharacterized protein</fullName>
    </submittedName>
</protein>
<sequence>MSDAMVMTATESHQVETNLIAPTEGDFVERDCCGLTEKCTLQHKEMIHESSPSNPTSFEINVKPKRRRQQRLFDQYIVFIFVKKNSIAAINVDSRSGQGIRASGLSDNVQQSSRQQIEMDTTVMSDAMMMVAMESQPAATNLIAPMEVEFMECDCCRLTKECMLLYIERILEMYQGKWICGLCGEAVNDEILRKKKG</sequence>
<dbReference type="AlphaFoldDB" id="A0AAU9MV64"/>
<accession>A0AAU9MV64</accession>
<reference evidence="1 2" key="1">
    <citation type="submission" date="2022-01" db="EMBL/GenBank/DDBJ databases">
        <authorList>
            <person name="Xiong W."/>
            <person name="Schranz E."/>
        </authorList>
    </citation>
    <scope>NUCLEOTIDE SEQUENCE [LARGE SCALE GENOMIC DNA]</scope>
</reference>
<dbReference type="Proteomes" id="UP001157418">
    <property type="component" value="Unassembled WGS sequence"/>
</dbReference>